<dbReference type="PANTHER" id="PTHR42911">
    <property type="entry name" value="MODULATOR OF FTSH PROTEASE HFLC"/>
    <property type="match status" value="1"/>
</dbReference>
<proteinExistence type="predicted"/>
<dbReference type="InterPro" id="IPR036013">
    <property type="entry name" value="Band_7/SPFH_dom_sf"/>
</dbReference>
<evidence type="ECO:0000259" key="1">
    <source>
        <dbReference type="Pfam" id="PF01145"/>
    </source>
</evidence>
<dbReference type="PANTHER" id="PTHR42911:SF2">
    <property type="entry name" value="PROHIBITIN FAMILY PROTEIN"/>
    <property type="match status" value="1"/>
</dbReference>
<dbReference type="AlphaFoldDB" id="A0A0F9JAJ2"/>
<gene>
    <name evidence="2" type="ORF">LCGC14_1477700</name>
</gene>
<accession>A0A0F9JAJ2</accession>
<sequence>MNWLQQIMTAVGQLLRWWFVVLPWEQAIRVRLGERIVLFNGGLHFQFPFIDRVYIQNVRRRIAPIHIQTITTKDGKTVTLAGSLSYKITDIEELYRTLHQAESTIMQSVQGIVSEFVIRNDLVDCAPKQIAENVTDQLSLEKYGLGETEFFLTDFAVVRTYRILQDGLSRYAGAELMTTQTTTPDTPR</sequence>
<reference evidence="2" key="1">
    <citation type="journal article" date="2015" name="Nature">
        <title>Complex archaea that bridge the gap between prokaryotes and eukaryotes.</title>
        <authorList>
            <person name="Spang A."/>
            <person name="Saw J.H."/>
            <person name="Jorgensen S.L."/>
            <person name="Zaremba-Niedzwiedzka K."/>
            <person name="Martijn J."/>
            <person name="Lind A.E."/>
            <person name="van Eijk R."/>
            <person name="Schleper C."/>
            <person name="Guy L."/>
            <person name="Ettema T.J."/>
        </authorList>
    </citation>
    <scope>NUCLEOTIDE SEQUENCE</scope>
</reference>
<feature type="domain" description="Band 7" evidence="1">
    <location>
        <begin position="20"/>
        <end position="154"/>
    </location>
</feature>
<dbReference type="InterPro" id="IPR001107">
    <property type="entry name" value="Band_7"/>
</dbReference>
<protein>
    <recommendedName>
        <fullName evidence="1">Band 7 domain-containing protein</fullName>
    </recommendedName>
</protein>
<dbReference type="SUPFAM" id="SSF117892">
    <property type="entry name" value="Band 7/SPFH domain"/>
    <property type="match status" value="1"/>
</dbReference>
<dbReference type="Pfam" id="PF01145">
    <property type="entry name" value="Band_7"/>
    <property type="match status" value="1"/>
</dbReference>
<evidence type="ECO:0000313" key="2">
    <source>
        <dbReference type="EMBL" id="KKM66789.1"/>
    </source>
</evidence>
<dbReference type="EMBL" id="LAZR01010464">
    <property type="protein sequence ID" value="KKM66789.1"/>
    <property type="molecule type" value="Genomic_DNA"/>
</dbReference>
<comment type="caution">
    <text evidence="2">The sequence shown here is derived from an EMBL/GenBank/DDBJ whole genome shotgun (WGS) entry which is preliminary data.</text>
</comment>
<name>A0A0F9JAJ2_9ZZZZ</name>
<dbReference type="Gene3D" id="3.30.479.30">
    <property type="entry name" value="Band 7 domain"/>
    <property type="match status" value="1"/>
</dbReference>
<organism evidence="2">
    <name type="scientific">marine sediment metagenome</name>
    <dbReference type="NCBI Taxonomy" id="412755"/>
    <lineage>
        <taxon>unclassified sequences</taxon>
        <taxon>metagenomes</taxon>
        <taxon>ecological metagenomes</taxon>
    </lineage>
</organism>